<gene>
    <name evidence="1" type="ORF">ABWT76_003118</name>
</gene>
<sequence>METQEIITNPESNPVSVKEQLRQEIEQTPDEILAIALEFLLFLKSRSSDSSIVKPKPSTAASILNTLENIGQWQGDDFDECLELVHQSRSKFYIATDDNETEELK</sequence>
<name>A0AAU8J733_9CYAN</name>
<evidence type="ECO:0000313" key="1">
    <source>
        <dbReference type="EMBL" id="XCM34513.1"/>
    </source>
</evidence>
<dbReference type="AlphaFoldDB" id="A0AAU8J733"/>
<reference evidence="1" key="1">
    <citation type="submission" date="2024-07" db="EMBL/GenBank/DDBJ databases">
        <authorList>
            <person name="Kim Y.J."/>
            <person name="Jeong J.Y."/>
        </authorList>
    </citation>
    <scope>NUCLEOTIDE SEQUENCE</scope>
    <source>
        <strain evidence="1">GIHE-MW2</strain>
    </source>
</reference>
<accession>A0AAU8J733</accession>
<dbReference type="RefSeq" id="WP_190877582.1">
    <property type="nucleotide sequence ID" value="NZ_CP159837.1"/>
</dbReference>
<evidence type="ECO:0008006" key="2">
    <source>
        <dbReference type="Google" id="ProtNLM"/>
    </source>
</evidence>
<organism evidence="1">
    <name type="scientific">Planktothricoides raciborskii GIHE-MW2</name>
    <dbReference type="NCBI Taxonomy" id="2792601"/>
    <lineage>
        <taxon>Bacteria</taxon>
        <taxon>Bacillati</taxon>
        <taxon>Cyanobacteriota</taxon>
        <taxon>Cyanophyceae</taxon>
        <taxon>Oscillatoriophycideae</taxon>
        <taxon>Oscillatoriales</taxon>
        <taxon>Oscillatoriaceae</taxon>
        <taxon>Planktothricoides</taxon>
    </lineage>
</organism>
<proteinExistence type="predicted"/>
<dbReference type="EMBL" id="CP159837">
    <property type="protein sequence ID" value="XCM34513.1"/>
    <property type="molecule type" value="Genomic_DNA"/>
</dbReference>
<protein>
    <recommendedName>
        <fullName evidence="2">DUF2281 domain-containing protein</fullName>
    </recommendedName>
</protein>